<feature type="compositionally biased region" description="Low complexity" evidence="1">
    <location>
        <begin position="100"/>
        <end position="114"/>
    </location>
</feature>
<dbReference type="EMBL" id="HBIZ01004215">
    <property type="protein sequence ID" value="CAE0749750.1"/>
    <property type="molecule type" value="Transcribed_RNA"/>
</dbReference>
<protein>
    <submittedName>
        <fullName evidence="2">Uncharacterized protein</fullName>
    </submittedName>
</protein>
<reference evidence="2" key="1">
    <citation type="submission" date="2021-01" db="EMBL/GenBank/DDBJ databases">
        <authorList>
            <person name="Corre E."/>
            <person name="Pelletier E."/>
            <person name="Niang G."/>
            <person name="Scheremetjew M."/>
            <person name="Finn R."/>
            <person name="Kale V."/>
            <person name="Holt S."/>
            <person name="Cochrane G."/>
            <person name="Meng A."/>
            <person name="Brown T."/>
            <person name="Cohen L."/>
        </authorList>
    </citation>
    <scope>NUCLEOTIDE SEQUENCE</scope>
    <source>
        <strain evidence="2">CCMP645</strain>
    </source>
</reference>
<sequence>MTRSKVASRVSRIQLPSIPGIPRPSATFQEEQLLQRAGLADLDDTLTEYRTAIASEFCRFLQKTQVELTDHACKVILLSNVMVRGVRRSAKSTREEVRTDTQATPTEQTTSTSPLPVRDKVSSRKEEAFACGEDSPRSSAATKTSESPTATKALCNGTPK</sequence>
<evidence type="ECO:0000313" key="2">
    <source>
        <dbReference type="EMBL" id="CAE0749750.1"/>
    </source>
</evidence>
<feature type="region of interest" description="Disordered" evidence="1">
    <location>
        <begin position="87"/>
        <end position="160"/>
    </location>
</feature>
<accession>A0A7S4B1E3</accession>
<organism evidence="2">
    <name type="scientific">Chrysotila carterae</name>
    <name type="common">Marine alga</name>
    <name type="synonym">Syracosphaera carterae</name>
    <dbReference type="NCBI Taxonomy" id="13221"/>
    <lineage>
        <taxon>Eukaryota</taxon>
        <taxon>Haptista</taxon>
        <taxon>Haptophyta</taxon>
        <taxon>Prymnesiophyceae</taxon>
        <taxon>Isochrysidales</taxon>
        <taxon>Isochrysidaceae</taxon>
        <taxon>Chrysotila</taxon>
    </lineage>
</organism>
<dbReference type="AlphaFoldDB" id="A0A7S4B1E3"/>
<gene>
    <name evidence="2" type="ORF">PCAR00345_LOCUS2333</name>
</gene>
<feature type="compositionally biased region" description="Basic and acidic residues" evidence="1">
    <location>
        <begin position="117"/>
        <end position="128"/>
    </location>
</feature>
<evidence type="ECO:0000256" key="1">
    <source>
        <dbReference type="SAM" id="MobiDB-lite"/>
    </source>
</evidence>
<proteinExistence type="predicted"/>
<feature type="compositionally biased region" description="Polar residues" evidence="1">
    <location>
        <begin position="137"/>
        <end position="150"/>
    </location>
</feature>
<name>A0A7S4B1E3_CHRCT</name>